<evidence type="ECO:0000256" key="4">
    <source>
        <dbReference type="ARBA" id="ARBA00022679"/>
    </source>
</evidence>
<evidence type="ECO:0000256" key="8">
    <source>
        <dbReference type="ARBA" id="ARBA00054758"/>
    </source>
</evidence>
<dbReference type="AlphaFoldDB" id="A0ABD3WJF2"/>
<reference evidence="10 11" key="1">
    <citation type="submission" date="2024-11" db="EMBL/GenBank/DDBJ databases">
        <title>Chromosome-level genome assembly of the freshwater bivalve Anodonta woodiana.</title>
        <authorList>
            <person name="Chen X."/>
        </authorList>
    </citation>
    <scope>NUCLEOTIDE SEQUENCE [LARGE SCALE GENOMIC DNA]</scope>
    <source>
        <strain evidence="10">MN2024</strain>
        <tissue evidence="10">Gills</tissue>
    </source>
</reference>
<comment type="catalytic activity">
    <reaction evidence="7 9">
        <text>L-arginyl-[protein] + 2 S-adenosyl-L-methionine = N(omega),N(omega)'-dimethyl-L-arginyl-[protein] + 2 S-adenosyl-L-homocysteine + 2 H(+)</text>
        <dbReference type="Rhea" id="RHEA:48108"/>
        <dbReference type="Rhea" id="RHEA-COMP:10532"/>
        <dbReference type="Rhea" id="RHEA-COMP:11992"/>
        <dbReference type="ChEBI" id="CHEBI:15378"/>
        <dbReference type="ChEBI" id="CHEBI:29965"/>
        <dbReference type="ChEBI" id="CHEBI:57856"/>
        <dbReference type="ChEBI" id="CHEBI:59789"/>
        <dbReference type="ChEBI" id="CHEBI:88221"/>
        <dbReference type="EC" id="2.1.1.320"/>
    </reaction>
</comment>
<dbReference type="SUPFAM" id="SSF53335">
    <property type="entry name" value="S-adenosyl-L-methionine-dependent methyltransferases"/>
    <property type="match status" value="1"/>
</dbReference>
<comment type="similarity">
    <text evidence="2 9">Belongs to the NDUFAF7 family.</text>
</comment>
<keyword evidence="6 9" id="KW-0496">Mitochondrion</keyword>
<dbReference type="EMBL" id="JBJQND010000006">
    <property type="protein sequence ID" value="KAL3872857.1"/>
    <property type="molecule type" value="Genomic_DNA"/>
</dbReference>
<dbReference type="EC" id="2.1.1.320" evidence="9"/>
<comment type="subcellular location">
    <subcellularLocation>
        <location evidence="1 9">Mitochondrion</location>
    </subcellularLocation>
</comment>
<evidence type="ECO:0000256" key="9">
    <source>
        <dbReference type="RuleBase" id="RU364114"/>
    </source>
</evidence>
<keyword evidence="3 9" id="KW-0489">Methyltransferase</keyword>
<sequence>MSAKAFRFLVYKSVRTKLTRFDISRSYSSNVSLLQHLQSRIKADGPITVAEYMKQVLVNPAMGYYINKDVFGTKGDFITSPEISQMFGELVGIWFVNEWMQIGSPSSLQVVELGPGRGTMADDMLRVFSKFPQMRESVTLHLVEVSPTLADIQQRKLTETAGSGSISSDTISGPFDSNETHCYKSCKSKYGPEIFWYRALSDVPRNKISGFIAHEFFDALPIHKFQRTQHGWREVLVDFDFKKGSLSFVLSPTPTAATMAYLKMSETDKRNHIEVSPEAGVVIQELADRIHSDGGFALIADYGHSGDKTDTFRGFKNHKLHDVLVEPGSADLTADVDFSYLTKMAGKNVQISGPVTQKEFLHNMGIMVRLQMLLQNATLETQKDLISGYKVLTNPDQMGERFKFLAMLQHRGLGYNPAGFTPLQGN</sequence>
<dbReference type="Proteomes" id="UP001634394">
    <property type="component" value="Unassembled WGS sequence"/>
</dbReference>
<protein>
    <recommendedName>
        <fullName evidence="9">Protein arginine methyltransferase NDUFAF7</fullName>
        <ecNumber evidence="9">2.1.1.320</ecNumber>
    </recommendedName>
</protein>
<evidence type="ECO:0000313" key="10">
    <source>
        <dbReference type="EMBL" id="KAL3872857.1"/>
    </source>
</evidence>
<evidence type="ECO:0000256" key="2">
    <source>
        <dbReference type="ARBA" id="ARBA00005891"/>
    </source>
</evidence>
<dbReference type="GO" id="GO:0032259">
    <property type="term" value="P:methylation"/>
    <property type="evidence" value="ECO:0007669"/>
    <property type="project" value="UniProtKB-KW"/>
</dbReference>
<dbReference type="FunFam" id="3.40.50.12710:FF:000001">
    <property type="entry name" value="Protein arginine methyltransferase NDUFAF7"/>
    <property type="match status" value="1"/>
</dbReference>
<keyword evidence="11" id="KW-1185">Reference proteome</keyword>
<comment type="function">
    <text evidence="8">Arginine methyltransferase involved in the assembly or stability of mitochondrial NADH:ubiquinone oxidoreductase complex (complex I). Acts by mediating symmetric dimethylation of 'Arg-118' of NDUFS2 after it assembles into the complex I, stabilizing the early intermediate complex.</text>
</comment>
<gene>
    <name evidence="10" type="ORF">ACJMK2_036044</name>
</gene>
<evidence type="ECO:0000256" key="5">
    <source>
        <dbReference type="ARBA" id="ARBA00022946"/>
    </source>
</evidence>
<dbReference type="GO" id="GO:0032981">
    <property type="term" value="P:mitochondrial respiratory chain complex I assembly"/>
    <property type="evidence" value="ECO:0007669"/>
    <property type="project" value="UniProtKB-ARBA"/>
</dbReference>
<dbReference type="PANTHER" id="PTHR12049">
    <property type="entry name" value="PROTEIN ARGININE METHYLTRANSFERASE NDUFAF7, MITOCHONDRIAL"/>
    <property type="match status" value="1"/>
</dbReference>
<keyword evidence="4 9" id="KW-0808">Transferase</keyword>
<accession>A0ABD3WJF2</accession>
<dbReference type="Gene3D" id="3.40.50.12710">
    <property type="match status" value="1"/>
</dbReference>
<name>A0ABD3WJF2_SINWO</name>
<dbReference type="InterPro" id="IPR038375">
    <property type="entry name" value="NDUFAF7_sf"/>
</dbReference>
<evidence type="ECO:0000256" key="1">
    <source>
        <dbReference type="ARBA" id="ARBA00004173"/>
    </source>
</evidence>
<evidence type="ECO:0000256" key="6">
    <source>
        <dbReference type="ARBA" id="ARBA00023128"/>
    </source>
</evidence>
<organism evidence="10 11">
    <name type="scientific">Sinanodonta woodiana</name>
    <name type="common">Chinese pond mussel</name>
    <name type="synonym">Anodonta woodiana</name>
    <dbReference type="NCBI Taxonomy" id="1069815"/>
    <lineage>
        <taxon>Eukaryota</taxon>
        <taxon>Metazoa</taxon>
        <taxon>Spiralia</taxon>
        <taxon>Lophotrochozoa</taxon>
        <taxon>Mollusca</taxon>
        <taxon>Bivalvia</taxon>
        <taxon>Autobranchia</taxon>
        <taxon>Heteroconchia</taxon>
        <taxon>Palaeoheterodonta</taxon>
        <taxon>Unionida</taxon>
        <taxon>Unionoidea</taxon>
        <taxon>Unionidae</taxon>
        <taxon>Unioninae</taxon>
        <taxon>Sinanodonta</taxon>
    </lineage>
</organism>
<dbReference type="InterPro" id="IPR029063">
    <property type="entry name" value="SAM-dependent_MTases_sf"/>
</dbReference>
<dbReference type="GO" id="GO:0005739">
    <property type="term" value="C:mitochondrion"/>
    <property type="evidence" value="ECO:0007669"/>
    <property type="project" value="UniProtKB-SubCell"/>
</dbReference>
<comment type="caution">
    <text evidence="10">The sequence shown here is derived from an EMBL/GenBank/DDBJ whole genome shotgun (WGS) entry which is preliminary data.</text>
</comment>
<evidence type="ECO:0000313" key="11">
    <source>
        <dbReference type="Proteomes" id="UP001634394"/>
    </source>
</evidence>
<evidence type="ECO:0000256" key="7">
    <source>
        <dbReference type="ARBA" id="ARBA00048612"/>
    </source>
</evidence>
<dbReference type="InterPro" id="IPR003788">
    <property type="entry name" value="NDUFAF7"/>
</dbReference>
<evidence type="ECO:0000256" key="3">
    <source>
        <dbReference type="ARBA" id="ARBA00022603"/>
    </source>
</evidence>
<dbReference type="Pfam" id="PF02636">
    <property type="entry name" value="Methyltransf_28"/>
    <property type="match status" value="1"/>
</dbReference>
<keyword evidence="5" id="KW-0809">Transit peptide</keyword>
<dbReference type="PANTHER" id="PTHR12049:SF7">
    <property type="entry name" value="PROTEIN ARGININE METHYLTRANSFERASE NDUFAF7, MITOCHONDRIAL"/>
    <property type="match status" value="1"/>
</dbReference>
<dbReference type="GO" id="GO:0035243">
    <property type="term" value="F:protein-arginine omega-N symmetric methyltransferase activity"/>
    <property type="evidence" value="ECO:0007669"/>
    <property type="project" value="UniProtKB-EC"/>
</dbReference>
<proteinExistence type="inferred from homology"/>